<proteinExistence type="predicted"/>
<evidence type="ECO:0000256" key="7">
    <source>
        <dbReference type="ARBA" id="ARBA00022840"/>
    </source>
</evidence>
<feature type="transmembrane region" description="Helical" evidence="10">
    <location>
        <begin position="66"/>
        <end position="90"/>
    </location>
</feature>
<dbReference type="Gene3D" id="1.20.5.1930">
    <property type="match status" value="1"/>
</dbReference>
<dbReference type="EMBL" id="CP139779">
    <property type="protein sequence ID" value="WQB70919.1"/>
    <property type="molecule type" value="Genomic_DNA"/>
</dbReference>
<dbReference type="PANTHER" id="PTHR24421">
    <property type="entry name" value="NITRATE/NITRITE SENSOR PROTEIN NARX-RELATED"/>
    <property type="match status" value="1"/>
</dbReference>
<dbReference type="InterPro" id="IPR050482">
    <property type="entry name" value="Sensor_HK_TwoCompSys"/>
</dbReference>
<evidence type="ECO:0000313" key="14">
    <source>
        <dbReference type="Proteomes" id="UP001324533"/>
    </source>
</evidence>
<dbReference type="Pfam" id="PF07730">
    <property type="entry name" value="HisKA_3"/>
    <property type="match status" value="1"/>
</dbReference>
<dbReference type="InterPro" id="IPR036890">
    <property type="entry name" value="HATPase_C_sf"/>
</dbReference>
<evidence type="ECO:0000256" key="2">
    <source>
        <dbReference type="ARBA" id="ARBA00012438"/>
    </source>
</evidence>
<dbReference type="Pfam" id="PF13796">
    <property type="entry name" value="Sensor"/>
    <property type="match status" value="1"/>
</dbReference>
<comment type="catalytic activity">
    <reaction evidence="1">
        <text>ATP + protein L-histidine = ADP + protein N-phospho-L-histidine.</text>
        <dbReference type="EC" id="2.7.13.3"/>
    </reaction>
</comment>
<keyword evidence="4" id="KW-0808">Transferase</keyword>
<feature type="transmembrane region" description="Helical" evidence="10">
    <location>
        <begin position="184"/>
        <end position="213"/>
    </location>
</feature>
<evidence type="ECO:0000256" key="9">
    <source>
        <dbReference type="SAM" id="MobiDB-lite"/>
    </source>
</evidence>
<feature type="region of interest" description="Disordered" evidence="9">
    <location>
        <begin position="1"/>
        <end position="24"/>
    </location>
</feature>
<feature type="compositionally biased region" description="Low complexity" evidence="9">
    <location>
        <begin position="1"/>
        <end position="13"/>
    </location>
</feature>
<evidence type="ECO:0000259" key="12">
    <source>
        <dbReference type="Pfam" id="PF13796"/>
    </source>
</evidence>
<keyword evidence="14" id="KW-1185">Reference proteome</keyword>
<evidence type="ECO:0000256" key="1">
    <source>
        <dbReference type="ARBA" id="ARBA00000085"/>
    </source>
</evidence>
<accession>A0ABZ0VBR6</accession>
<dbReference type="InterPro" id="IPR025828">
    <property type="entry name" value="Put_sensor_dom"/>
</dbReference>
<dbReference type="Proteomes" id="UP001324533">
    <property type="component" value="Chromosome"/>
</dbReference>
<dbReference type="RefSeq" id="WP_322411055.1">
    <property type="nucleotide sequence ID" value="NZ_CP139779.1"/>
</dbReference>
<feature type="domain" description="Putative sensor" evidence="12">
    <location>
        <begin position="47"/>
        <end position="217"/>
    </location>
</feature>
<evidence type="ECO:0000256" key="6">
    <source>
        <dbReference type="ARBA" id="ARBA00022777"/>
    </source>
</evidence>
<keyword evidence="6 13" id="KW-0418">Kinase</keyword>
<evidence type="ECO:0000256" key="10">
    <source>
        <dbReference type="SAM" id="Phobius"/>
    </source>
</evidence>
<name>A0ABZ0VBR6_9MICO</name>
<feature type="transmembrane region" description="Helical" evidence="10">
    <location>
        <begin position="139"/>
        <end position="164"/>
    </location>
</feature>
<keyword evidence="10" id="KW-1133">Transmembrane helix</keyword>
<dbReference type="Gene3D" id="3.30.565.10">
    <property type="entry name" value="Histidine kinase-like ATPase, C-terminal domain"/>
    <property type="match status" value="1"/>
</dbReference>
<evidence type="ECO:0000256" key="5">
    <source>
        <dbReference type="ARBA" id="ARBA00022741"/>
    </source>
</evidence>
<sequence>MTTAPLSPAAPREAPAPAPARPAKTRSQIASPSRIAFAIAHLAALGVIGSAVFGFLFSLLGLGLGLLLVIGIGLIFLVGLVYVLFALGWLETARVDGLYRFGLTPRRLRRSGRPGFGGWIRSLGQQAIDPGMWRAIAHLAVATLLGGIVLFLFQAIASGIVFTFSPLFADDGVLQLFGTGLVVASGWAVLAGILVVVLAAAGIVGLAILHGVLARAIMVPSREAQLAEEARTSNAQRAGAVRAADLERTRIERDLHDGVQPRLVSVGMTLGLAQQKLDTDPAAAKELIAEAHTSTKAAITELRQLARGIHTSVLDDRGLDAALSALAARSVVPVQLDVRMDGRCSRDAEAAAYFAIAEALTNAAKHARASECRVVVRLRDEPQTGSRTLWARVEDNGVGGAQIIAGGGIDGIINRVLAAGGTARLDSPIGGPTSVEVNIPCAS</sequence>
<evidence type="ECO:0000256" key="3">
    <source>
        <dbReference type="ARBA" id="ARBA00022553"/>
    </source>
</evidence>
<feature type="domain" description="Signal transduction histidine kinase subgroup 3 dimerisation and phosphoacceptor" evidence="11">
    <location>
        <begin position="247"/>
        <end position="313"/>
    </location>
</feature>
<dbReference type="GO" id="GO:0016301">
    <property type="term" value="F:kinase activity"/>
    <property type="evidence" value="ECO:0007669"/>
    <property type="project" value="UniProtKB-KW"/>
</dbReference>
<keyword evidence="10" id="KW-0812">Transmembrane</keyword>
<keyword evidence="10" id="KW-0472">Membrane</keyword>
<reference evidence="13 14" key="1">
    <citation type="submission" date="2023-06" db="EMBL/GenBank/DDBJ databases">
        <title>Rock-solubilizing bacteria, Microbacterium invictum, promotes re-establishment of vegetation in rocky wasteland by accelerating rock bio-weathering and reshaping soil bacterial community.</title>
        <authorList>
            <person name="Liu C."/>
        </authorList>
    </citation>
    <scope>NUCLEOTIDE SEQUENCE [LARGE SCALE GENOMIC DNA]</scope>
    <source>
        <strain evidence="13 14">X-18</strain>
    </source>
</reference>
<organism evidence="13 14">
    <name type="scientific">Microbacterium invictum</name>
    <dbReference type="NCBI Taxonomy" id="515415"/>
    <lineage>
        <taxon>Bacteria</taxon>
        <taxon>Bacillati</taxon>
        <taxon>Actinomycetota</taxon>
        <taxon>Actinomycetes</taxon>
        <taxon>Micrococcales</taxon>
        <taxon>Microbacteriaceae</taxon>
        <taxon>Microbacterium</taxon>
    </lineage>
</organism>
<feature type="transmembrane region" description="Helical" evidence="10">
    <location>
        <begin position="35"/>
        <end position="60"/>
    </location>
</feature>
<dbReference type="InterPro" id="IPR011712">
    <property type="entry name" value="Sig_transdc_His_kin_sub3_dim/P"/>
</dbReference>
<keyword evidence="3" id="KW-0597">Phosphoprotein</keyword>
<keyword evidence="7" id="KW-0067">ATP-binding</keyword>
<gene>
    <name evidence="13" type="ORF">T9R20_02860</name>
</gene>
<dbReference type="PANTHER" id="PTHR24421:SF10">
    <property type="entry name" value="NITRATE_NITRITE SENSOR PROTEIN NARQ"/>
    <property type="match status" value="1"/>
</dbReference>
<evidence type="ECO:0000259" key="11">
    <source>
        <dbReference type="Pfam" id="PF07730"/>
    </source>
</evidence>
<keyword evidence="8" id="KW-0902">Two-component regulatory system</keyword>
<evidence type="ECO:0000256" key="8">
    <source>
        <dbReference type="ARBA" id="ARBA00023012"/>
    </source>
</evidence>
<keyword evidence="5" id="KW-0547">Nucleotide-binding</keyword>
<evidence type="ECO:0000256" key="4">
    <source>
        <dbReference type="ARBA" id="ARBA00022679"/>
    </source>
</evidence>
<dbReference type="EC" id="2.7.13.3" evidence="2"/>
<protein>
    <recommendedName>
        <fullName evidence="2">histidine kinase</fullName>
        <ecNumber evidence="2">2.7.13.3</ecNumber>
    </recommendedName>
</protein>
<dbReference type="SUPFAM" id="SSF55874">
    <property type="entry name" value="ATPase domain of HSP90 chaperone/DNA topoisomerase II/histidine kinase"/>
    <property type="match status" value="1"/>
</dbReference>
<evidence type="ECO:0000313" key="13">
    <source>
        <dbReference type="EMBL" id="WQB70919.1"/>
    </source>
</evidence>